<gene>
    <name evidence="1" type="ORF">P5F74_19590</name>
</gene>
<reference evidence="1 2" key="1">
    <citation type="submission" date="2023-03" db="EMBL/GenBank/DDBJ databases">
        <title>Bacillus Genome Sequencing.</title>
        <authorList>
            <person name="Dunlap C."/>
        </authorList>
    </citation>
    <scope>NUCLEOTIDE SEQUENCE [LARGE SCALE GENOMIC DNA]</scope>
    <source>
        <strain evidence="1 2">B-4107</strain>
    </source>
</reference>
<sequence length="110" mass="12633">MRWVQKIEFTVYGAEQKCASCVHLPSALETKDWLEAALTRKFPHENLSFHYVDIESPNTEREKELAEAILNEEYFYPLLVVNGEILAEGNPSLKVVTQRVEAILSASFYK</sequence>
<comment type="caution">
    <text evidence="1">The sequence shown here is derived from an EMBL/GenBank/DDBJ whole genome shotgun (WGS) entry which is preliminary data.</text>
</comment>
<dbReference type="Pfam" id="PF07315">
    <property type="entry name" value="DUF1462"/>
    <property type="match status" value="1"/>
</dbReference>
<dbReference type="Gene3D" id="3.40.30.30">
    <property type="entry name" value="Hypothetical protein sa0798"/>
    <property type="match status" value="1"/>
</dbReference>
<evidence type="ECO:0000313" key="1">
    <source>
        <dbReference type="EMBL" id="MED4130317.1"/>
    </source>
</evidence>
<dbReference type="InterPro" id="IPR038218">
    <property type="entry name" value="YuzD-like_sp"/>
</dbReference>
<accession>A0ABU6NQ36</accession>
<keyword evidence="2" id="KW-1185">Reference proteome</keyword>
<protein>
    <submittedName>
        <fullName evidence="1">YuzD family protein</fullName>
    </submittedName>
</protein>
<proteinExistence type="predicted"/>
<dbReference type="RefSeq" id="WP_081762415.1">
    <property type="nucleotide sequence ID" value="NZ_CP042163.1"/>
</dbReference>
<dbReference type="Proteomes" id="UP001341820">
    <property type="component" value="Unassembled WGS sequence"/>
</dbReference>
<organism evidence="1 2">
    <name type="scientific">Shouchella miscanthi</name>
    <dbReference type="NCBI Taxonomy" id="2598861"/>
    <lineage>
        <taxon>Bacteria</taxon>
        <taxon>Bacillati</taxon>
        <taxon>Bacillota</taxon>
        <taxon>Bacilli</taxon>
        <taxon>Bacillales</taxon>
        <taxon>Bacillaceae</taxon>
        <taxon>Shouchella</taxon>
    </lineage>
</organism>
<name>A0ABU6NQ36_9BACI</name>
<evidence type="ECO:0000313" key="2">
    <source>
        <dbReference type="Proteomes" id="UP001341820"/>
    </source>
</evidence>
<dbReference type="InterPro" id="IPR036249">
    <property type="entry name" value="Thioredoxin-like_sf"/>
</dbReference>
<dbReference type="SUPFAM" id="SSF52833">
    <property type="entry name" value="Thioredoxin-like"/>
    <property type="match status" value="1"/>
</dbReference>
<dbReference type="InterPro" id="IPR009190">
    <property type="entry name" value="DUF1462"/>
</dbReference>
<dbReference type="EMBL" id="JAROAS010000064">
    <property type="protein sequence ID" value="MED4130317.1"/>
    <property type="molecule type" value="Genomic_DNA"/>
</dbReference>